<dbReference type="STRING" id="1537102.L1LEN6"/>
<accession>L1LEN6</accession>
<name>L1LEN6_THEEQ</name>
<dbReference type="KEGG" id="beq:BEWA_037510"/>
<sequence length="319" mass="36148">MLVKRGFSFIGVKRGGKVPDVNIFATNGPEISQRIRIASKKGIKNIQFWNLAKRRFQSLYKSLDAKNLSHIANGFARAEVYDDSIWDSIVARTYEVSNKLDDQDIALLCNAMCKVKNIDNQVFAFLLTQLKNYDGNIRCKYGSMIIYSLGKVGFKDHGSIKKILRSLDSSISKTSLTSIALLINGMYHLGHINPRILNLAKDRVIHLLMENEASNKDTNITMRDIVTIHQGVSCLKFFKKEIFDVLFSYMVNNITTLIPTEMVIIANSMHKSKRHNNDLVKIMSNYILRNTNKFTVDMVTGYINGISFHGTQDDGLINL</sequence>
<comment type="caution">
    <text evidence="1">The sequence shown here is derived from an EMBL/GenBank/DDBJ whole genome shotgun (WGS) entry which is preliminary data.</text>
</comment>
<dbReference type="VEuPathDB" id="PiroplasmaDB:BEWA_037510"/>
<dbReference type="RefSeq" id="XP_004833167.1">
    <property type="nucleotide sequence ID" value="XM_004833110.1"/>
</dbReference>
<dbReference type="EMBL" id="ACOU01000002">
    <property type="protein sequence ID" value="EKX73715.1"/>
    <property type="molecule type" value="Genomic_DNA"/>
</dbReference>
<dbReference type="Proteomes" id="UP000031512">
    <property type="component" value="Unassembled WGS sequence"/>
</dbReference>
<dbReference type="eggNOG" id="KOG0496">
    <property type="taxonomic scope" value="Eukaryota"/>
</dbReference>
<dbReference type="GeneID" id="15806638"/>
<dbReference type="AlphaFoldDB" id="L1LEN6"/>
<proteinExistence type="predicted"/>
<protein>
    <submittedName>
        <fullName evidence="1">Uncharacterized protein</fullName>
    </submittedName>
</protein>
<reference evidence="1 2" key="1">
    <citation type="journal article" date="2012" name="BMC Genomics">
        <title>Comparative genomic analysis and phylogenetic position of Theileria equi.</title>
        <authorList>
            <person name="Kappmeyer L.S."/>
            <person name="Thiagarajan M."/>
            <person name="Herndon D.R."/>
            <person name="Ramsay J.D."/>
            <person name="Caler E."/>
            <person name="Djikeng A."/>
            <person name="Gillespie J.J."/>
            <person name="Lau A.O."/>
            <person name="Roalson E.H."/>
            <person name="Silva J.C."/>
            <person name="Silva M.G."/>
            <person name="Suarez C.E."/>
            <person name="Ueti M.W."/>
            <person name="Nene V.M."/>
            <person name="Mealey R.H."/>
            <person name="Knowles D.P."/>
            <person name="Brayton K.A."/>
        </authorList>
    </citation>
    <scope>NUCLEOTIDE SEQUENCE [LARGE SCALE GENOMIC DNA]</scope>
    <source>
        <strain evidence="1 2">WA</strain>
    </source>
</reference>
<dbReference type="OrthoDB" id="366399at2759"/>
<gene>
    <name evidence="1" type="ORF">BEWA_037510</name>
</gene>
<evidence type="ECO:0000313" key="1">
    <source>
        <dbReference type="EMBL" id="EKX73715.1"/>
    </source>
</evidence>
<keyword evidence="2" id="KW-1185">Reference proteome</keyword>
<organism evidence="1 2">
    <name type="scientific">Theileria equi strain WA</name>
    <dbReference type="NCBI Taxonomy" id="1537102"/>
    <lineage>
        <taxon>Eukaryota</taxon>
        <taxon>Sar</taxon>
        <taxon>Alveolata</taxon>
        <taxon>Apicomplexa</taxon>
        <taxon>Aconoidasida</taxon>
        <taxon>Piroplasmida</taxon>
        <taxon>Theileriidae</taxon>
        <taxon>Theileria</taxon>
    </lineage>
</organism>
<evidence type="ECO:0000313" key="2">
    <source>
        <dbReference type="Proteomes" id="UP000031512"/>
    </source>
</evidence>